<feature type="non-terminal residue" evidence="1">
    <location>
        <position position="1"/>
    </location>
</feature>
<reference evidence="1 2" key="1">
    <citation type="submission" date="2020-06" db="EMBL/GenBank/DDBJ databases">
        <title>Transcriptomic and genomic resources for Thalictrum thalictroides and T. hernandezii: Facilitating candidate gene discovery in an emerging model plant lineage.</title>
        <authorList>
            <person name="Arias T."/>
            <person name="Riano-Pachon D.M."/>
            <person name="Di Stilio V.S."/>
        </authorList>
    </citation>
    <scope>NUCLEOTIDE SEQUENCE [LARGE SCALE GENOMIC DNA]</scope>
    <source>
        <strain evidence="2">cv. WT478/WT964</strain>
        <tissue evidence="1">Leaves</tissue>
    </source>
</reference>
<dbReference type="EMBL" id="JABWDY010012998">
    <property type="protein sequence ID" value="KAF5198662.1"/>
    <property type="molecule type" value="Genomic_DNA"/>
</dbReference>
<sequence>GVTGSQVEFELVKALSKNAIALMPTPSFYLTKTWKDSEEKLKLFAKRVKEITRGASSAVFFYLPPQEKK</sequence>
<keyword evidence="2" id="KW-1185">Reference proteome</keyword>
<gene>
    <name evidence="1" type="ORF">FRX31_011752</name>
</gene>
<name>A0A7J6WRC2_THATH</name>
<proteinExistence type="predicted"/>
<evidence type="ECO:0000313" key="2">
    <source>
        <dbReference type="Proteomes" id="UP000554482"/>
    </source>
</evidence>
<comment type="caution">
    <text evidence="1">The sequence shown here is derived from an EMBL/GenBank/DDBJ whole genome shotgun (WGS) entry which is preliminary data.</text>
</comment>
<dbReference type="Proteomes" id="UP000554482">
    <property type="component" value="Unassembled WGS sequence"/>
</dbReference>
<dbReference type="AlphaFoldDB" id="A0A7J6WRC2"/>
<accession>A0A7J6WRC2</accession>
<organism evidence="1 2">
    <name type="scientific">Thalictrum thalictroides</name>
    <name type="common">Rue-anemone</name>
    <name type="synonym">Anemone thalictroides</name>
    <dbReference type="NCBI Taxonomy" id="46969"/>
    <lineage>
        <taxon>Eukaryota</taxon>
        <taxon>Viridiplantae</taxon>
        <taxon>Streptophyta</taxon>
        <taxon>Embryophyta</taxon>
        <taxon>Tracheophyta</taxon>
        <taxon>Spermatophyta</taxon>
        <taxon>Magnoliopsida</taxon>
        <taxon>Ranunculales</taxon>
        <taxon>Ranunculaceae</taxon>
        <taxon>Thalictroideae</taxon>
        <taxon>Thalictrum</taxon>
    </lineage>
</organism>
<evidence type="ECO:0000313" key="1">
    <source>
        <dbReference type="EMBL" id="KAF5198662.1"/>
    </source>
</evidence>
<protein>
    <submittedName>
        <fullName evidence="1">Uncharacterized protein</fullName>
    </submittedName>
</protein>